<evidence type="ECO:0000313" key="1">
    <source>
        <dbReference type="EMBL" id="KAK4119011.1"/>
    </source>
</evidence>
<sequence>MSSQRTASSVPFTIDNVLPGMLAFPDSPDIYRIRLEPEHAGAGGPTIKYLTAPNTSKTLTGPDAHLRRLGNLAFDRVPTGDWIVGRLIAAPNVGNDDERKLQLASIEPGDAATALMNSLGLCNAGPVWCGMTVDERDCQPDTTDPSSRWTTVTVPAAADGSEEVISVPKPTALQCMDYFSASIIRNPLSGISIVNGGDDVVQNDEAVLVSDWMPGHWQGIENDVRTYEIIQSRDSGLAPRFLAHVTENGSRVICFLLEHIPDAREAGPADVVRCRAALARLHTLGISKGGRLSQHSFLVRKDEEVLIQGPFAGASVDGDKALVMKGEMESLEEVSPQAHLCLSTRQR</sequence>
<name>A0AAN6TS17_9PEZI</name>
<dbReference type="GeneID" id="87830768"/>
<keyword evidence="2" id="KW-1185">Reference proteome</keyword>
<accession>A0AAN6TS17</accession>
<dbReference type="Proteomes" id="UP001302602">
    <property type="component" value="Unassembled WGS sequence"/>
</dbReference>
<reference evidence="1" key="1">
    <citation type="journal article" date="2023" name="Mol. Phylogenet. Evol.">
        <title>Genome-scale phylogeny and comparative genomics of the fungal order Sordariales.</title>
        <authorList>
            <person name="Hensen N."/>
            <person name="Bonometti L."/>
            <person name="Westerberg I."/>
            <person name="Brannstrom I.O."/>
            <person name="Guillou S."/>
            <person name="Cros-Aarteil S."/>
            <person name="Calhoun S."/>
            <person name="Haridas S."/>
            <person name="Kuo A."/>
            <person name="Mondo S."/>
            <person name="Pangilinan J."/>
            <person name="Riley R."/>
            <person name="LaButti K."/>
            <person name="Andreopoulos B."/>
            <person name="Lipzen A."/>
            <person name="Chen C."/>
            <person name="Yan M."/>
            <person name="Daum C."/>
            <person name="Ng V."/>
            <person name="Clum A."/>
            <person name="Steindorff A."/>
            <person name="Ohm R.A."/>
            <person name="Martin F."/>
            <person name="Silar P."/>
            <person name="Natvig D.O."/>
            <person name="Lalanne C."/>
            <person name="Gautier V."/>
            <person name="Ament-Velasquez S.L."/>
            <person name="Kruys A."/>
            <person name="Hutchinson M.I."/>
            <person name="Powell A.J."/>
            <person name="Barry K."/>
            <person name="Miller A.N."/>
            <person name="Grigoriev I.V."/>
            <person name="Debuchy R."/>
            <person name="Gladieux P."/>
            <person name="Hiltunen Thoren M."/>
            <person name="Johannesson H."/>
        </authorList>
    </citation>
    <scope>NUCLEOTIDE SEQUENCE</scope>
    <source>
        <strain evidence="1">CBS 731.68</strain>
    </source>
</reference>
<gene>
    <name evidence="1" type="ORF">N657DRAFT_650694</name>
</gene>
<dbReference type="AlphaFoldDB" id="A0AAN6TS17"/>
<proteinExistence type="predicted"/>
<comment type="caution">
    <text evidence="1">The sequence shown here is derived from an EMBL/GenBank/DDBJ whole genome shotgun (WGS) entry which is preliminary data.</text>
</comment>
<dbReference type="RefSeq" id="XP_062642784.1">
    <property type="nucleotide sequence ID" value="XM_062793999.1"/>
</dbReference>
<protein>
    <submittedName>
        <fullName evidence="1">Uncharacterized protein</fullName>
    </submittedName>
</protein>
<organism evidence="1 2">
    <name type="scientific">Parathielavia appendiculata</name>
    <dbReference type="NCBI Taxonomy" id="2587402"/>
    <lineage>
        <taxon>Eukaryota</taxon>
        <taxon>Fungi</taxon>
        <taxon>Dikarya</taxon>
        <taxon>Ascomycota</taxon>
        <taxon>Pezizomycotina</taxon>
        <taxon>Sordariomycetes</taxon>
        <taxon>Sordariomycetidae</taxon>
        <taxon>Sordariales</taxon>
        <taxon>Chaetomiaceae</taxon>
        <taxon>Parathielavia</taxon>
    </lineage>
</organism>
<dbReference type="EMBL" id="MU853255">
    <property type="protein sequence ID" value="KAK4119011.1"/>
    <property type="molecule type" value="Genomic_DNA"/>
</dbReference>
<evidence type="ECO:0000313" key="2">
    <source>
        <dbReference type="Proteomes" id="UP001302602"/>
    </source>
</evidence>
<reference evidence="1" key="2">
    <citation type="submission" date="2023-05" db="EMBL/GenBank/DDBJ databases">
        <authorList>
            <consortium name="Lawrence Berkeley National Laboratory"/>
            <person name="Steindorff A."/>
            <person name="Hensen N."/>
            <person name="Bonometti L."/>
            <person name="Westerberg I."/>
            <person name="Brannstrom I.O."/>
            <person name="Guillou S."/>
            <person name="Cros-Aarteil S."/>
            <person name="Calhoun S."/>
            <person name="Haridas S."/>
            <person name="Kuo A."/>
            <person name="Mondo S."/>
            <person name="Pangilinan J."/>
            <person name="Riley R."/>
            <person name="Labutti K."/>
            <person name="Andreopoulos B."/>
            <person name="Lipzen A."/>
            <person name="Chen C."/>
            <person name="Yanf M."/>
            <person name="Daum C."/>
            <person name="Ng V."/>
            <person name="Clum A."/>
            <person name="Ohm R."/>
            <person name="Martin F."/>
            <person name="Silar P."/>
            <person name="Natvig D."/>
            <person name="Lalanne C."/>
            <person name="Gautier V."/>
            <person name="Ament-Velasquez S.L."/>
            <person name="Kruys A."/>
            <person name="Hutchinson M.I."/>
            <person name="Powell A.J."/>
            <person name="Barry K."/>
            <person name="Miller A.N."/>
            <person name="Grigoriev I.V."/>
            <person name="Debuchy R."/>
            <person name="Gladieux P."/>
            <person name="Thoren M.H."/>
            <person name="Johannesson H."/>
        </authorList>
    </citation>
    <scope>NUCLEOTIDE SEQUENCE</scope>
    <source>
        <strain evidence="1">CBS 731.68</strain>
    </source>
</reference>